<keyword evidence="2" id="KW-0486">Methionine biosynthesis</keyword>
<dbReference type="NCBIfam" id="TIGR00676">
    <property type="entry name" value="fadh2"/>
    <property type="match status" value="1"/>
</dbReference>
<comment type="cofactor">
    <cofactor evidence="5">
        <name>FAD</name>
        <dbReference type="ChEBI" id="CHEBI:57692"/>
    </cofactor>
</comment>
<dbReference type="RefSeq" id="WP_217747252.1">
    <property type="nucleotide sequence ID" value="NZ_JAHOEB010000015.1"/>
</dbReference>
<organism evidence="6 8">
    <name type="scientific">Catenibacterium mitsuokai</name>
    <dbReference type="NCBI Taxonomy" id="100886"/>
    <lineage>
        <taxon>Bacteria</taxon>
        <taxon>Bacillati</taxon>
        <taxon>Bacillota</taxon>
        <taxon>Erysipelotrichia</taxon>
        <taxon>Erysipelotrichales</taxon>
        <taxon>Coprobacillaceae</taxon>
        <taxon>Catenibacterium</taxon>
    </lineage>
</organism>
<dbReference type="GO" id="GO:0071949">
    <property type="term" value="F:FAD binding"/>
    <property type="evidence" value="ECO:0007669"/>
    <property type="project" value="TreeGrafter"/>
</dbReference>
<dbReference type="InterPro" id="IPR004620">
    <property type="entry name" value="MTHF_reductase_bac"/>
</dbReference>
<comment type="pathway">
    <text evidence="5">One-carbon metabolism; tetrahydrofolate interconversion.</text>
</comment>
<evidence type="ECO:0000313" key="8">
    <source>
        <dbReference type="Proteomes" id="UP001196408"/>
    </source>
</evidence>
<dbReference type="CDD" id="cd00537">
    <property type="entry name" value="MTHFR"/>
    <property type="match status" value="1"/>
</dbReference>
<gene>
    <name evidence="6" type="primary">metF</name>
    <name evidence="6" type="ORF">KSV97_03365</name>
    <name evidence="7" type="ORF">KSW06_03545</name>
</gene>
<reference evidence="6 9" key="1">
    <citation type="submission" date="2021-06" db="EMBL/GenBank/DDBJ databases">
        <title>Collection of gut derived symbiotic bacterial strains cultured from healthy donors.</title>
        <authorList>
            <person name="Lin H."/>
            <person name="Littmann E."/>
            <person name="Pamer E.G."/>
        </authorList>
    </citation>
    <scope>NUCLEOTIDE SEQUENCE</scope>
    <source>
        <strain evidence="7 9">MSK.21.70</strain>
        <strain evidence="6">MSK.21.82</strain>
    </source>
</reference>
<dbReference type="Proteomes" id="UP001197492">
    <property type="component" value="Unassembled WGS sequence"/>
</dbReference>
<dbReference type="Pfam" id="PF02219">
    <property type="entry name" value="MTHFR"/>
    <property type="match status" value="1"/>
</dbReference>
<dbReference type="InterPro" id="IPR003171">
    <property type="entry name" value="Mehydrof_redctse-like"/>
</dbReference>
<keyword evidence="1" id="KW-0028">Amino-acid biosynthesis</keyword>
<keyword evidence="5" id="KW-0274">FAD</keyword>
<comment type="pathway">
    <text evidence="3">Amino-acid biosynthesis; L-methionine biosynthesis via de novo pathway.</text>
</comment>
<dbReference type="GO" id="GO:0009086">
    <property type="term" value="P:methionine biosynthetic process"/>
    <property type="evidence" value="ECO:0007669"/>
    <property type="project" value="UniProtKB-KW"/>
</dbReference>
<evidence type="ECO:0000313" key="7">
    <source>
        <dbReference type="EMBL" id="MBV3392341.1"/>
    </source>
</evidence>
<dbReference type="EC" id="1.5.1.54" evidence="5"/>
<dbReference type="GO" id="GO:0035999">
    <property type="term" value="P:tetrahydrofolate interconversion"/>
    <property type="evidence" value="ECO:0007669"/>
    <property type="project" value="TreeGrafter"/>
</dbReference>
<dbReference type="AlphaFoldDB" id="A0AAW4MUF8"/>
<evidence type="ECO:0000313" key="9">
    <source>
        <dbReference type="Proteomes" id="UP001197492"/>
    </source>
</evidence>
<evidence type="ECO:0000256" key="3">
    <source>
        <dbReference type="ARBA" id="ARBA00034478"/>
    </source>
</evidence>
<dbReference type="PANTHER" id="PTHR45754:SF3">
    <property type="entry name" value="METHYLENETETRAHYDROFOLATE REDUCTASE (NADPH)"/>
    <property type="match status" value="1"/>
</dbReference>
<dbReference type="Proteomes" id="UP001196408">
    <property type="component" value="Unassembled WGS sequence"/>
</dbReference>
<evidence type="ECO:0000256" key="4">
    <source>
        <dbReference type="ARBA" id="ARBA00048628"/>
    </source>
</evidence>
<keyword evidence="5 6" id="KW-0560">Oxidoreductase</keyword>
<proteinExistence type="inferred from homology"/>
<keyword evidence="9" id="KW-1185">Reference proteome</keyword>
<sequence length="287" mass="31792">MKIIDLLNEDKVTLSFEVFPPKTSSKYENVLKAAEKIASLNPSFMSVTYGAGGGTSAHTVALAKDIHEKYDVEVMAHLTCVSSTREHVESMVEQFKENGIENIMALRGDIPKDGQVGEDYQYACQLIKELKEKGDFCIGAACYPEGHVESPSIKEDIQHLKEKVEAGADFLTTQMFFDNNVFYNFLYKIKEAGINVPVVAGIMPITNAKQVGRAVQMSGTSIIPYHFKMMVDAFGDNPEIMKQAGIIYASEQIIDLIANGVKHIHVYTMNKPDIAEGIMNNISEILK</sequence>
<dbReference type="EMBL" id="JAHOEL010000015">
    <property type="protein sequence ID" value="MBV3392341.1"/>
    <property type="molecule type" value="Genomic_DNA"/>
</dbReference>
<protein>
    <recommendedName>
        <fullName evidence="5">Methylenetetrahydrofolate reductase</fullName>
        <ecNumber evidence="5">1.5.1.54</ecNumber>
    </recommendedName>
</protein>
<evidence type="ECO:0000256" key="5">
    <source>
        <dbReference type="RuleBase" id="RU003862"/>
    </source>
</evidence>
<comment type="caution">
    <text evidence="6">The sequence shown here is derived from an EMBL/GenBank/DDBJ whole genome shotgun (WGS) entry which is preliminary data.</text>
</comment>
<evidence type="ECO:0000313" key="6">
    <source>
        <dbReference type="EMBL" id="MBV3382283.1"/>
    </source>
</evidence>
<keyword evidence="5" id="KW-0285">Flavoprotein</keyword>
<comment type="catalytic activity">
    <reaction evidence="4">
        <text>(6S)-5-methyl-5,6,7,8-tetrahydrofolate + NAD(+) = (6R)-5,10-methylene-5,6,7,8-tetrahydrofolate + NADH + H(+)</text>
        <dbReference type="Rhea" id="RHEA:19821"/>
        <dbReference type="ChEBI" id="CHEBI:15378"/>
        <dbReference type="ChEBI" id="CHEBI:15636"/>
        <dbReference type="ChEBI" id="CHEBI:18608"/>
        <dbReference type="ChEBI" id="CHEBI:57540"/>
        <dbReference type="ChEBI" id="CHEBI:57945"/>
        <dbReference type="EC" id="1.5.1.54"/>
    </reaction>
    <physiologicalReaction direction="right-to-left" evidence="4">
        <dbReference type="Rhea" id="RHEA:19823"/>
    </physiologicalReaction>
</comment>
<dbReference type="GO" id="GO:0106312">
    <property type="term" value="F:methylenetetrahydrofolate reductase (NADH) activity"/>
    <property type="evidence" value="ECO:0007669"/>
    <property type="project" value="UniProtKB-EC"/>
</dbReference>
<evidence type="ECO:0000256" key="2">
    <source>
        <dbReference type="ARBA" id="ARBA00023167"/>
    </source>
</evidence>
<evidence type="ECO:0000256" key="1">
    <source>
        <dbReference type="ARBA" id="ARBA00022605"/>
    </source>
</evidence>
<dbReference type="EMBL" id="JAHOEF010000014">
    <property type="protein sequence ID" value="MBV3382283.1"/>
    <property type="molecule type" value="Genomic_DNA"/>
</dbReference>
<accession>A0AAW4MUF8</accession>
<name>A0AAW4MUF8_9FIRM</name>
<comment type="similarity">
    <text evidence="5">Belongs to the methylenetetrahydrofolate reductase family.</text>
</comment>
<dbReference type="GO" id="GO:0005829">
    <property type="term" value="C:cytosol"/>
    <property type="evidence" value="ECO:0007669"/>
    <property type="project" value="InterPro"/>
</dbReference>
<dbReference type="PANTHER" id="PTHR45754">
    <property type="entry name" value="METHYLENETETRAHYDROFOLATE REDUCTASE"/>
    <property type="match status" value="1"/>
</dbReference>